<dbReference type="Proteomes" id="UP000230821">
    <property type="component" value="Unassembled WGS sequence"/>
</dbReference>
<dbReference type="InterPro" id="IPR011856">
    <property type="entry name" value="tRNA_endonuc-like_dom_sf"/>
</dbReference>
<organism evidence="1 2">
    <name type="scientific">candidate division KSB3 bacterium</name>
    <dbReference type="NCBI Taxonomy" id="2044937"/>
    <lineage>
        <taxon>Bacteria</taxon>
        <taxon>candidate division KSB3</taxon>
    </lineage>
</organism>
<gene>
    <name evidence="1" type="ORF">CSA56_08555</name>
</gene>
<evidence type="ECO:0000313" key="1">
    <source>
        <dbReference type="EMBL" id="PIE34179.1"/>
    </source>
</evidence>
<reference evidence="1 2" key="1">
    <citation type="submission" date="2017-10" db="EMBL/GenBank/DDBJ databases">
        <title>Novel microbial diversity and functional potential in the marine mammal oral microbiome.</title>
        <authorList>
            <person name="Dudek N.K."/>
            <person name="Sun C.L."/>
            <person name="Burstein D."/>
            <person name="Kantor R.S."/>
            <person name="Aliaga Goltsman D.S."/>
            <person name="Bik E.M."/>
            <person name="Thomas B.C."/>
            <person name="Banfield J.F."/>
            <person name="Relman D.A."/>
        </authorList>
    </citation>
    <scope>NUCLEOTIDE SEQUENCE [LARGE SCALE GENOMIC DNA]</scope>
    <source>
        <strain evidence="1">DOLJORAL78_47_16</strain>
    </source>
</reference>
<sequence length="330" mass="38740">MALLRCNKCGHLREVANDYIGKSVRCPQCKQVTPIHDTTVFVEKLLEKYLSQYRELHHLRQQFTIDEGLEFQADEQHALESIDIYNTTALTKRGQYEPILEWFQQRKIDVGVNQKALDTTGFFDEVALTLGHQYDLLKEVSNKIRHIQQKGYTNVKLALSKHNQKQIKTITKFCQELYEYSFVAKYFYQKQAKIIRLTLQTAPAIVNFFQGEWMEWFIMMKLLEFFQKKQIPAACLRSLSVTFPNEDAHELDIFFLLKQRLPLCIECKSGEFRQHIDKYSTLRKRLNIDKTQFLLCVTGLSQGQTQGLTSMYDVTFVNEKNFLQHVEGLL</sequence>
<comment type="caution">
    <text evidence="1">The sequence shown here is derived from an EMBL/GenBank/DDBJ whole genome shotgun (WGS) entry which is preliminary data.</text>
</comment>
<dbReference type="GO" id="GO:0003676">
    <property type="term" value="F:nucleic acid binding"/>
    <property type="evidence" value="ECO:0007669"/>
    <property type="project" value="InterPro"/>
</dbReference>
<name>A0A2G6KH91_9BACT</name>
<accession>A0A2G6KH91</accession>
<dbReference type="AlphaFoldDB" id="A0A2G6KH91"/>
<dbReference type="EMBL" id="PDSK01000091">
    <property type="protein sequence ID" value="PIE34179.1"/>
    <property type="molecule type" value="Genomic_DNA"/>
</dbReference>
<protein>
    <recommendedName>
        <fullName evidence="3">DUF1887 domain-containing protein</fullName>
    </recommendedName>
</protein>
<dbReference type="InterPro" id="IPR011335">
    <property type="entry name" value="Restrct_endonuc-II-like"/>
</dbReference>
<evidence type="ECO:0008006" key="3">
    <source>
        <dbReference type="Google" id="ProtNLM"/>
    </source>
</evidence>
<evidence type="ECO:0000313" key="2">
    <source>
        <dbReference type="Proteomes" id="UP000230821"/>
    </source>
</evidence>
<dbReference type="Gene3D" id="3.40.1350.10">
    <property type="match status" value="1"/>
</dbReference>
<dbReference type="SUPFAM" id="SSF52980">
    <property type="entry name" value="Restriction endonuclease-like"/>
    <property type="match status" value="1"/>
</dbReference>
<proteinExistence type="predicted"/>